<feature type="region of interest" description="Disordered" evidence="1">
    <location>
        <begin position="241"/>
        <end position="271"/>
    </location>
</feature>
<organism evidence="2">
    <name type="scientific">Kwoniella pini CBS 10737</name>
    <dbReference type="NCBI Taxonomy" id="1296096"/>
    <lineage>
        <taxon>Eukaryota</taxon>
        <taxon>Fungi</taxon>
        <taxon>Dikarya</taxon>
        <taxon>Basidiomycota</taxon>
        <taxon>Agaricomycotina</taxon>
        <taxon>Tremellomycetes</taxon>
        <taxon>Tremellales</taxon>
        <taxon>Cryptococcaceae</taxon>
        <taxon>Kwoniella</taxon>
    </lineage>
</organism>
<feature type="compositionally biased region" description="Gly residues" evidence="1">
    <location>
        <begin position="247"/>
        <end position="261"/>
    </location>
</feature>
<dbReference type="EMBL" id="KI894009">
    <property type="protein sequence ID" value="OCF50783.1"/>
    <property type="molecule type" value="Genomic_DNA"/>
</dbReference>
<dbReference type="EMBL" id="CP144521">
    <property type="protein sequence ID" value="WWC68559.1"/>
    <property type="molecule type" value="Genomic_DNA"/>
</dbReference>
<dbReference type="PANTHER" id="PTHR15141">
    <property type="entry name" value="TRANSCRIPTION ELONGATION FACTOR B POLYPEPTIDE 3"/>
    <property type="match status" value="1"/>
</dbReference>
<dbReference type="AlphaFoldDB" id="A0A1B9I5H9"/>
<name>A0A1B9I5H9_9TREE</name>
<feature type="compositionally biased region" description="Basic and acidic residues" evidence="1">
    <location>
        <begin position="450"/>
        <end position="459"/>
    </location>
</feature>
<dbReference type="KEGG" id="kpin:30171208"/>
<evidence type="ECO:0000313" key="4">
    <source>
        <dbReference type="Proteomes" id="UP000094020"/>
    </source>
</evidence>
<dbReference type="PANTHER" id="PTHR15141:SF76">
    <property type="entry name" value="TRANSCRIPTION ELONGATION FACTOR B POLYPEPTIDE 3"/>
    <property type="match status" value="1"/>
</dbReference>
<dbReference type="Gene3D" id="6.10.250.3180">
    <property type="match status" value="1"/>
</dbReference>
<dbReference type="GO" id="GO:0070449">
    <property type="term" value="C:elongin complex"/>
    <property type="evidence" value="ECO:0007669"/>
    <property type="project" value="InterPro"/>
</dbReference>
<keyword evidence="4" id="KW-1185">Reference proteome</keyword>
<dbReference type="Pfam" id="PF06881">
    <property type="entry name" value="Elongin_A"/>
    <property type="match status" value="1"/>
</dbReference>
<sequence>MSDHRILEYEEEDDDLFGNHSTNEAIPVNVNTAEPISTLTTSTSTFGGEQLSNKNRYTVSSPARTSNAQAGPSTGKVYKNVDDRLRELQETRRSGRDYERTNAIGVRSLRALCMSVVKASSARIWDIGDLEYPLIKPLLDDMPIEQLQEVETNSPHIKKDTDWLYEIFMLQDFPLFHERCQDRHGSPRKSGWRRMYKKAKEDFAVRQIQAADRVAARYKQLEEEKASKRIVVMDRIIPDKKPSARGSGWGRGKFGGSGTGGLSSSTPKPQNAIAKARLEAQRARVAMTHASGKYIPPAPQKSKNELNQLFKNPYLPQGFSQAAQQAMHAPRIPPPKSLVPKRQTQRASSPNSPTSPIPGSYPTNQINHIRQTLPSHLADRASQSIDSNTTEDRFRIEGNRSKYKEVKKKAVEKFVIPEIEKEKPTSVVVDFFASNPMLNKGNVAGVKRKEREEREKSDTKMTQIGASPYNKITSFQDGSSIAIPVKSTITPHQNTQNASTGSDVNNVLFRKKKTVKGR</sequence>
<protein>
    <recommendedName>
        <fullName evidence="5">Elongin-A</fullName>
    </recommendedName>
</protein>
<gene>
    <name evidence="2" type="ORF">I206_02839</name>
    <name evidence="3" type="ORF">I206_102488</name>
</gene>
<dbReference type="Proteomes" id="UP000094020">
    <property type="component" value="Chromosome 3"/>
</dbReference>
<reference evidence="3" key="4">
    <citation type="submission" date="2024-02" db="EMBL/GenBank/DDBJ databases">
        <title>Comparative genomics of Cryptococcus and Kwoniella reveals pathogenesis evolution and contrasting modes of karyotype evolution via chromosome fusion or intercentromeric recombination.</title>
        <authorList>
            <person name="Coelho M.A."/>
            <person name="David-Palma M."/>
            <person name="Shea T."/>
            <person name="Bowers K."/>
            <person name="McGinley-Smith S."/>
            <person name="Mohammad A.W."/>
            <person name="Gnirke A."/>
            <person name="Yurkov A.M."/>
            <person name="Nowrousian M."/>
            <person name="Sun S."/>
            <person name="Cuomo C.A."/>
            <person name="Heitman J."/>
        </authorList>
    </citation>
    <scope>NUCLEOTIDE SEQUENCE</scope>
    <source>
        <strain evidence="3">CBS 10737</strain>
    </source>
</reference>
<dbReference type="GO" id="GO:0006368">
    <property type="term" value="P:transcription elongation by RNA polymerase II"/>
    <property type="evidence" value="ECO:0007669"/>
    <property type="project" value="InterPro"/>
</dbReference>
<feature type="region of interest" description="Disordered" evidence="1">
    <location>
        <begin position="58"/>
        <end position="77"/>
    </location>
</feature>
<feature type="compositionally biased region" description="Polar residues" evidence="1">
    <location>
        <begin position="490"/>
        <end position="505"/>
    </location>
</feature>
<reference evidence="2" key="3">
    <citation type="submission" date="2016-07" db="EMBL/GenBank/DDBJ databases">
        <title>Evolution of pathogenesis and genome organization in the Tremellales.</title>
        <authorList>
            <person name="Cuomo C."/>
            <person name="Litvintseva A."/>
            <person name="Heitman J."/>
            <person name="Chen Y."/>
            <person name="Sun S."/>
            <person name="Springer D."/>
            <person name="Dromer F."/>
            <person name="Young S."/>
            <person name="Zeng Q."/>
            <person name="Chapman S."/>
            <person name="Gujja S."/>
            <person name="Saif S."/>
            <person name="Birren B."/>
        </authorList>
    </citation>
    <scope>NUCLEOTIDE SEQUENCE</scope>
    <source>
        <strain evidence="2">CBS 10737</strain>
    </source>
</reference>
<dbReference type="OrthoDB" id="21513at2759"/>
<evidence type="ECO:0008006" key="5">
    <source>
        <dbReference type="Google" id="ProtNLM"/>
    </source>
</evidence>
<reference evidence="3" key="2">
    <citation type="submission" date="2013-07" db="EMBL/GenBank/DDBJ databases">
        <authorList>
            <consortium name="The Broad Institute Genome Sequencing Platform"/>
            <person name="Cuomo C."/>
            <person name="Litvintseva A."/>
            <person name="Chen Y."/>
            <person name="Heitman J."/>
            <person name="Sun S."/>
            <person name="Springer D."/>
            <person name="Dromer F."/>
            <person name="Young S.K."/>
            <person name="Zeng Q."/>
            <person name="Gargeya S."/>
            <person name="Fitzgerald M."/>
            <person name="Abouelleil A."/>
            <person name="Alvarado L."/>
            <person name="Berlin A.M."/>
            <person name="Chapman S.B."/>
            <person name="Dewar J."/>
            <person name="Goldberg J."/>
            <person name="Griggs A."/>
            <person name="Gujja S."/>
            <person name="Hansen M."/>
            <person name="Howarth C."/>
            <person name="Imamovic A."/>
            <person name="Larimer J."/>
            <person name="McCowan C."/>
            <person name="Murphy C."/>
            <person name="Pearson M."/>
            <person name="Priest M."/>
            <person name="Roberts A."/>
            <person name="Saif S."/>
            <person name="Shea T."/>
            <person name="Sykes S."/>
            <person name="Wortman J."/>
            <person name="Nusbaum C."/>
            <person name="Birren B."/>
        </authorList>
    </citation>
    <scope>NUCLEOTIDE SEQUENCE</scope>
    <source>
        <strain evidence="3">CBS 10737</strain>
    </source>
</reference>
<dbReference type="GeneID" id="30171208"/>
<dbReference type="InterPro" id="IPR010684">
    <property type="entry name" value="RNA_pol_II_trans_fac_SIII_A"/>
</dbReference>
<feature type="compositionally biased region" description="Polar residues" evidence="1">
    <location>
        <begin position="345"/>
        <end position="354"/>
    </location>
</feature>
<evidence type="ECO:0000256" key="1">
    <source>
        <dbReference type="SAM" id="MobiDB-lite"/>
    </source>
</evidence>
<feature type="compositionally biased region" description="Polar residues" evidence="1">
    <location>
        <begin position="460"/>
        <end position="471"/>
    </location>
</feature>
<feature type="region of interest" description="Disordered" evidence="1">
    <location>
        <begin position="320"/>
        <end position="361"/>
    </location>
</feature>
<dbReference type="STRING" id="1296096.A0A1B9I5H9"/>
<dbReference type="RefSeq" id="XP_019012002.1">
    <property type="nucleotide sequence ID" value="XM_019154599.1"/>
</dbReference>
<evidence type="ECO:0000313" key="2">
    <source>
        <dbReference type="EMBL" id="OCF50783.1"/>
    </source>
</evidence>
<reference evidence="2" key="1">
    <citation type="submission" date="2013-07" db="EMBL/GenBank/DDBJ databases">
        <title>The Genome Sequence of Cryptococcus pinus CBS10737.</title>
        <authorList>
            <consortium name="The Broad Institute Genome Sequencing Platform"/>
            <person name="Cuomo C."/>
            <person name="Litvintseva A."/>
            <person name="Chen Y."/>
            <person name="Heitman J."/>
            <person name="Sun S."/>
            <person name="Springer D."/>
            <person name="Dromer F."/>
            <person name="Young S.K."/>
            <person name="Zeng Q."/>
            <person name="Gargeya S."/>
            <person name="Fitzgerald M."/>
            <person name="Abouelleil A."/>
            <person name="Alvarado L."/>
            <person name="Berlin A.M."/>
            <person name="Chapman S.B."/>
            <person name="Dewar J."/>
            <person name="Goldberg J."/>
            <person name="Griggs A."/>
            <person name="Gujja S."/>
            <person name="Hansen M."/>
            <person name="Howarth C."/>
            <person name="Imamovic A."/>
            <person name="Larimer J."/>
            <person name="McCowan C."/>
            <person name="Murphy C."/>
            <person name="Pearson M."/>
            <person name="Priest M."/>
            <person name="Roberts A."/>
            <person name="Saif S."/>
            <person name="Shea T."/>
            <person name="Sykes S."/>
            <person name="Wortman J."/>
            <person name="Nusbaum C."/>
            <person name="Birren B."/>
        </authorList>
    </citation>
    <scope>NUCLEOTIDE SEQUENCE [LARGE SCALE GENOMIC DNA]</scope>
    <source>
        <strain evidence="2">CBS 10737</strain>
    </source>
</reference>
<accession>A0A1B9I5H9</accession>
<evidence type="ECO:0000313" key="3">
    <source>
        <dbReference type="EMBL" id="WWC68559.1"/>
    </source>
</evidence>
<dbReference type="InterPro" id="IPR051870">
    <property type="entry name" value="Elongin-A_domain"/>
</dbReference>
<proteinExistence type="predicted"/>
<feature type="compositionally biased region" description="Polar residues" evidence="1">
    <location>
        <begin position="58"/>
        <end position="72"/>
    </location>
</feature>
<feature type="region of interest" description="Disordered" evidence="1">
    <location>
        <begin position="450"/>
        <end position="471"/>
    </location>
</feature>
<feature type="region of interest" description="Disordered" evidence="1">
    <location>
        <begin position="490"/>
        <end position="518"/>
    </location>
</feature>
<feature type="compositionally biased region" description="Basic residues" evidence="1">
    <location>
        <begin position="509"/>
        <end position="518"/>
    </location>
</feature>